<sequence>MDGGTTLPELRRAIGADGRSLLRRYNLLQPLVEQMITSEAISGMSVPEEALNRAKLELLEQRGFETMDQWPEMLAALGRSNDEVMDRLERVIRRQGYIREQFAPKAEARFLERKNELDQVVYSLLRLSNNFLARELYLQIESGESNFADLAKRYAEGPERNTNGIVGPVSLTQAHPVLVEKLRVAQPGVLLEPFRIADWWLVVRLERYSPATFTPEISDQMCREMFDAWIAEETASTLSRLEAEYSDFSVS</sequence>
<dbReference type="HOGENOM" id="CLU_082394_0_1_3"/>
<dbReference type="PANTHER" id="PTHR47245:SF1">
    <property type="entry name" value="FOLDASE PROTEIN PRSA"/>
    <property type="match status" value="1"/>
</dbReference>
<dbReference type="InterPro" id="IPR046357">
    <property type="entry name" value="PPIase_dom_sf"/>
</dbReference>
<dbReference type="KEGG" id="syw:SYNW0192"/>
<evidence type="ECO:0000256" key="2">
    <source>
        <dbReference type="ARBA" id="ARBA00013194"/>
    </source>
</evidence>
<proteinExistence type="predicted"/>
<dbReference type="STRING" id="84588.SYNW0192"/>
<accession>Q7U9R1</accession>
<evidence type="ECO:0000256" key="4">
    <source>
        <dbReference type="ARBA" id="ARBA00023110"/>
    </source>
</evidence>
<dbReference type="eggNOG" id="COG0760">
    <property type="taxonomic scope" value="Bacteria"/>
</dbReference>
<evidence type="ECO:0000256" key="6">
    <source>
        <dbReference type="PROSITE-ProRule" id="PRU00278"/>
    </source>
</evidence>
<dbReference type="InterPro" id="IPR000297">
    <property type="entry name" value="PPIase_PpiC"/>
</dbReference>
<evidence type="ECO:0000259" key="7">
    <source>
        <dbReference type="PROSITE" id="PS50198"/>
    </source>
</evidence>
<keyword evidence="3" id="KW-0732">Signal</keyword>
<dbReference type="PROSITE" id="PS50198">
    <property type="entry name" value="PPIC_PPIASE_2"/>
    <property type="match status" value="1"/>
</dbReference>
<comment type="catalytic activity">
    <reaction evidence="1">
        <text>[protein]-peptidylproline (omega=180) = [protein]-peptidylproline (omega=0)</text>
        <dbReference type="Rhea" id="RHEA:16237"/>
        <dbReference type="Rhea" id="RHEA-COMP:10747"/>
        <dbReference type="Rhea" id="RHEA-COMP:10748"/>
        <dbReference type="ChEBI" id="CHEBI:83833"/>
        <dbReference type="ChEBI" id="CHEBI:83834"/>
        <dbReference type="EC" id="5.2.1.8"/>
    </reaction>
</comment>
<evidence type="ECO:0000313" key="8">
    <source>
        <dbReference type="EMBL" id="CAE06707.1"/>
    </source>
</evidence>
<keyword evidence="4 6" id="KW-0697">Rotamase</keyword>
<evidence type="ECO:0000256" key="1">
    <source>
        <dbReference type="ARBA" id="ARBA00000971"/>
    </source>
</evidence>
<dbReference type="GO" id="GO:0003755">
    <property type="term" value="F:peptidyl-prolyl cis-trans isomerase activity"/>
    <property type="evidence" value="ECO:0007669"/>
    <property type="project" value="UniProtKB-KW"/>
</dbReference>
<organism evidence="8 9">
    <name type="scientific">Parasynechococcus marenigrum (strain WH8102)</name>
    <dbReference type="NCBI Taxonomy" id="84588"/>
    <lineage>
        <taxon>Bacteria</taxon>
        <taxon>Bacillati</taxon>
        <taxon>Cyanobacteriota</taxon>
        <taxon>Cyanophyceae</taxon>
        <taxon>Synechococcales</taxon>
        <taxon>Prochlorococcaceae</taxon>
        <taxon>Parasynechococcus</taxon>
        <taxon>Parasynechococcus marenigrum</taxon>
    </lineage>
</organism>
<dbReference type="InterPro" id="IPR050245">
    <property type="entry name" value="PrsA_foldase"/>
</dbReference>
<dbReference type="EMBL" id="BX569689">
    <property type="protein sequence ID" value="CAE06707.1"/>
    <property type="molecule type" value="Genomic_DNA"/>
</dbReference>
<dbReference type="AlphaFoldDB" id="Q7U9R1"/>
<dbReference type="Gene3D" id="3.10.50.40">
    <property type="match status" value="1"/>
</dbReference>
<dbReference type="SUPFAM" id="SSF109998">
    <property type="entry name" value="Triger factor/SurA peptide-binding domain-like"/>
    <property type="match status" value="1"/>
</dbReference>
<keyword evidence="9" id="KW-1185">Reference proteome</keyword>
<reference evidence="8 9" key="1">
    <citation type="journal article" date="2003" name="Nature">
        <title>The genome of a motile marine Synechococcus.</title>
        <authorList>
            <person name="Palenik B."/>
            <person name="Brahamsha B."/>
            <person name="Larimer F."/>
            <person name="Land M."/>
            <person name="Hauser L."/>
            <person name="Chain P."/>
            <person name="Lamerdin J."/>
            <person name="Regala W."/>
            <person name="Allen E.A."/>
            <person name="McCarren J."/>
            <person name="Paulsen I."/>
            <person name="Dufresne A."/>
            <person name="Partensky F."/>
            <person name="Webb E."/>
            <person name="Waterbury J."/>
        </authorList>
    </citation>
    <scope>NUCLEOTIDE SEQUENCE [LARGE SCALE GENOMIC DNA]</scope>
    <source>
        <strain evidence="8 9">WH8102</strain>
    </source>
</reference>
<dbReference type="EC" id="5.2.1.8" evidence="2"/>
<feature type="domain" description="PpiC" evidence="7">
    <location>
        <begin position="103"/>
        <end position="207"/>
    </location>
</feature>
<evidence type="ECO:0000256" key="3">
    <source>
        <dbReference type="ARBA" id="ARBA00022729"/>
    </source>
</evidence>
<dbReference type="Pfam" id="PF00639">
    <property type="entry name" value="Rotamase"/>
    <property type="match status" value="1"/>
</dbReference>
<dbReference type="SUPFAM" id="SSF54534">
    <property type="entry name" value="FKBP-like"/>
    <property type="match status" value="1"/>
</dbReference>
<dbReference type="PANTHER" id="PTHR47245">
    <property type="entry name" value="PEPTIDYLPROLYL ISOMERASE"/>
    <property type="match status" value="1"/>
</dbReference>
<evidence type="ECO:0000256" key="5">
    <source>
        <dbReference type="ARBA" id="ARBA00023235"/>
    </source>
</evidence>
<dbReference type="InterPro" id="IPR027304">
    <property type="entry name" value="Trigger_fact/SurA_dom_sf"/>
</dbReference>
<evidence type="ECO:0000313" key="9">
    <source>
        <dbReference type="Proteomes" id="UP000001422"/>
    </source>
</evidence>
<gene>
    <name evidence="8" type="ordered locus">SYNW0192</name>
</gene>
<dbReference type="Proteomes" id="UP000001422">
    <property type="component" value="Chromosome"/>
</dbReference>
<name>Q7U9R1_PARMW</name>
<protein>
    <recommendedName>
        <fullName evidence="2">peptidylprolyl isomerase</fullName>
        <ecNumber evidence="2">5.2.1.8</ecNumber>
    </recommendedName>
</protein>
<keyword evidence="5 6" id="KW-0413">Isomerase</keyword>